<evidence type="ECO:0000313" key="9">
    <source>
        <dbReference type="Proteomes" id="UP000029085"/>
    </source>
</evidence>
<evidence type="ECO:0000256" key="6">
    <source>
        <dbReference type="ARBA" id="ARBA00023136"/>
    </source>
</evidence>
<dbReference type="RefSeq" id="WP_034221626.1">
    <property type="nucleotide sequence ID" value="NZ_AVCJ01000006.1"/>
</dbReference>
<feature type="transmembrane region" description="Helical" evidence="7">
    <location>
        <begin position="190"/>
        <end position="207"/>
    </location>
</feature>
<keyword evidence="9" id="KW-1185">Reference proteome</keyword>
<feature type="transmembrane region" description="Helical" evidence="7">
    <location>
        <begin position="44"/>
        <end position="70"/>
    </location>
</feature>
<evidence type="ECO:0000313" key="8">
    <source>
        <dbReference type="EMBL" id="KFL37162.1"/>
    </source>
</evidence>
<evidence type="ECO:0000256" key="2">
    <source>
        <dbReference type="ARBA" id="ARBA00022475"/>
    </source>
</evidence>
<proteinExistence type="inferred from homology"/>
<keyword evidence="4 7" id="KW-0812">Transmembrane</keyword>
<evidence type="ECO:0000256" key="5">
    <source>
        <dbReference type="ARBA" id="ARBA00022989"/>
    </source>
</evidence>
<keyword evidence="3" id="KW-0997">Cell inner membrane</keyword>
<comment type="similarity">
    <text evidence="7">Belongs to the UPF0761 family.</text>
</comment>
<dbReference type="Pfam" id="PF03631">
    <property type="entry name" value="Virul_fac_BrkB"/>
    <property type="match status" value="1"/>
</dbReference>
<comment type="caution">
    <text evidence="8">The sequence shown here is derived from an EMBL/GenBank/DDBJ whole genome shotgun (WGS) entry which is preliminary data.</text>
</comment>
<dbReference type="PATRIC" id="fig|1121014.3.peg.908"/>
<dbReference type="InterPro" id="IPR023679">
    <property type="entry name" value="UPF0761_bac"/>
</dbReference>
<dbReference type="NCBIfam" id="TIGR00765">
    <property type="entry name" value="yihY_not_rbn"/>
    <property type="match status" value="1"/>
</dbReference>
<dbReference type="InterPro" id="IPR017039">
    <property type="entry name" value="Virul_fac_BrkB"/>
</dbReference>
<reference evidence="8 9" key="2">
    <citation type="journal article" date="2015" name="Stand. Genomic Sci.">
        <title>High quality draft genomic sequence of Arenimonas donghaensis DSM 18148(T).</title>
        <authorList>
            <person name="Chen F."/>
            <person name="Wang H."/>
            <person name="Cao Y."/>
            <person name="Li X."/>
            <person name="Wang G."/>
        </authorList>
    </citation>
    <scope>NUCLEOTIDE SEQUENCE [LARGE SCALE GENOMIC DNA]</scope>
    <source>
        <strain evidence="8 9">HO3-R19</strain>
    </source>
</reference>
<gene>
    <name evidence="8" type="ORF">N788_10775</name>
</gene>
<reference evidence="9" key="1">
    <citation type="submission" date="2013-08" db="EMBL/GenBank/DDBJ databases">
        <title>Genome sequencing of Arenimonas donghaensis.</title>
        <authorList>
            <person name="Chen F."/>
            <person name="Wang G."/>
        </authorList>
    </citation>
    <scope>NUCLEOTIDE SEQUENCE [LARGE SCALE GENOMIC DNA]</scope>
    <source>
        <strain evidence="9">HO3-R19</strain>
    </source>
</reference>
<dbReference type="HAMAP" id="MF_00672">
    <property type="entry name" value="UPF0761"/>
    <property type="match status" value="1"/>
</dbReference>
<dbReference type="GO" id="GO:0005886">
    <property type="term" value="C:plasma membrane"/>
    <property type="evidence" value="ECO:0007669"/>
    <property type="project" value="UniProtKB-SubCell"/>
</dbReference>
<comment type="subcellular location">
    <subcellularLocation>
        <location evidence="1 7">Cell membrane</location>
        <topology evidence="1 7">Multi-pass membrane protein</topology>
    </subcellularLocation>
</comment>
<sequence>MQIPQITRTVRQWWHRLGREQVQSFSRFLWNRFLDDRCFETAGALAYTSLFALVPLSIVVFGILSAFPVFDAWSGQLTNFVFSNFVPSSARVVESQLRDFAESASDLTATGVIALLVSLLLTMWSIESTFNRVWRVPTPRAGLLRFLIYWTLLTLGTLGAVASLAVTSYLFSLPVWSGEATTWGTRLLGYLPNTVELLVFTLAYWLIPHRSVPLRFALAGGLFATLLFELAKRGFAAYLLGVPTYEKLYGQIAVIPIFMLWLYLSWVVVLLGASFAASLSSFRYQPKALQLPEGMEMYGYLRLLCRMTLARRDGHGLHMAELQESEPMFTDDLLRRMLGGLSRLNIVRRAEDGAWLLSRDLDAVSLGELHEGLALRVPGPIHGLPGYDDAIGRAAARALANLQQPLSEPLARSVGSFFTPDPDNPRQ</sequence>
<dbReference type="PANTHER" id="PTHR30213">
    <property type="entry name" value="INNER MEMBRANE PROTEIN YHJD"/>
    <property type="match status" value="1"/>
</dbReference>
<evidence type="ECO:0000256" key="7">
    <source>
        <dbReference type="HAMAP-Rule" id="MF_00672"/>
    </source>
</evidence>
<keyword evidence="5 7" id="KW-1133">Transmembrane helix</keyword>
<dbReference type="Proteomes" id="UP000029085">
    <property type="component" value="Unassembled WGS sequence"/>
</dbReference>
<feature type="transmembrane region" description="Helical" evidence="7">
    <location>
        <begin position="251"/>
        <end position="277"/>
    </location>
</feature>
<feature type="transmembrane region" description="Helical" evidence="7">
    <location>
        <begin position="147"/>
        <end position="170"/>
    </location>
</feature>
<feature type="transmembrane region" description="Helical" evidence="7">
    <location>
        <begin position="107"/>
        <end position="126"/>
    </location>
</feature>
<organism evidence="8 9">
    <name type="scientific">Arenimonas donghaensis DSM 18148 = HO3-R19</name>
    <dbReference type="NCBI Taxonomy" id="1121014"/>
    <lineage>
        <taxon>Bacteria</taxon>
        <taxon>Pseudomonadati</taxon>
        <taxon>Pseudomonadota</taxon>
        <taxon>Gammaproteobacteria</taxon>
        <taxon>Lysobacterales</taxon>
        <taxon>Lysobacteraceae</taxon>
        <taxon>Arenimonas</taxon>
    </lineage>
</organism>
<dbReference type="AlphaFoldDB" id="A0A087MJV9"/>
<evidence type="ECO:0000256" key="4">
    <source>
        <dbReference type="ARBA" id="ARBA00022692"/>
    </source>
</evidence>
<protein>
    <recommendedName>
        <fullName evidence="7">UPF0761 membrane protein N788_10775</fullName>
    </recommendedName>
</protein>
<name>A0A087MJV9_9GAMM</name>
<evidence type="ECO:0000256" key="1">
    <source>
        <dbReference type="ARBA" id="ARBA00004651"/>
    </source>
</evidence>
<dbReference type="STRING" id="1121014.N788_10775"/>
<feature type="transmembrane region" description="Helical" evidence="7">
    <location>
        <begin position="214"/>
        <end position="231"/>
    </location>
</feature>
<dbReference type="PANTHER" id="PTHR30213:SF0">
    <property type="entry name" value="UPF0761 MEMBRANE PROTEIN YIHY"/>
    <property type="match status" value="1"/>
</dbReference>
<keyword evidence="2 7" id="KW-1003">Cell membrane</keyword>
<dbReference type="EMBL" id="AVCJ01000006">
    <property type="protein sequence ID" value="KFL37162.1"/>
    <property type="molecule type" value="Genomic_DNA"/>
</dbReference>
<evidence type="ECO:0000256" key="3">
    <source>
        <dbReference type="ARBA" id="ARBA00022519"/>
    </source>
</evidence>
<keyword evidence="6 7" id="KW-0472">Membrane</keyword>
<dbReference type="OrthoDB" id="9808671at2"/>
<accession>A0A087MJV9</accession>